<reference evidence="2" key="1">
    <citation type="journal article" date="2017" name="Nat. Ecol. Evol.">
        <title>Genome expansion and lineage-specific genetic innovations in the forest pathogenic fungi Armillaria.</title>
        <authorList>
            <person name="Sipos G."/>
            <person name="Prasanna A.N."/>
            <person name="Walter M.C."/>
            <person name="O'Connor E."/>
            <person name="Balint B."/>
            <person name="Krizsan K."/>
            <person name="Kiss B."/>
            <person name="Hess J."/>
            <person name="Varga T."/>
            <person name="Slot J."/>
            <person name="Riley R."/>
            <person name="Boka B."/>
            <person name="Rigling D."/>
            <person name="Barry K."/>
            <person name="Lee J."/>
            <person name="Mihaltcheva S."/>
            <person name="LaButti K."/>
            <person name="Lipzen A."/>
            <person name="Waldron R."/>
            <person name="Moloney N.M."/>
            <person name="Sperisen C."/>
            <person name="Kredics L."/>
            <person name="Vagvoelgyi C."/>
            <person name="Patrignani A."/>
            <person name="Fitzpatrick D."/>
            <person name="Nagy I."/>
            <person name="Doyle S."/>
            <person name="Anderson J.B."/>
            <person name="Grigoriev I.V."/>
            <person name="Gueldener U."/>
            <person name="Muensterkoetter M."/>
            <person name="Nagy L.G."/>
        </authorList>
    </citation>
    <scope>NUCLEOTIDE SEQUENCE [LARGE SCALE GENOMIC DNA]</scope>
    <source>
        <strain evidence="2">C18/9</strain>
    </source>
</reference>
<accession>A0A284RYX2</accession>
<organism evidence="1 2">
    <name type="scientific">Armillaria ostoyae</name>
    <name type="common">Armillaria root rot fungus</name>
    <dbReference type="NCBI Taxonomy" id="47428"/>
    <lineage>
        <taxon>Eukaryota</taxon>
        <taxon>Fungi</taxon>
        <taxon>Dikarya</taxon>
        <taxon>Basidiomycota</taxon>
        <taxon>Agaricomycotina</taxon>
        <taxon>Agaricomycetes</taxon>
        <taxon>Agaricomycetidae</taxon>
        <taxon>Agaricales</taxon>
        <taxon>Marasmiineae</taxon>
        <taxon>Physalacriaceae</taxon>
        <taxon>Armillaria</taxon>
    </lineage>
</organism>
<sequence length="176" mass="19577">MEDPIPLDITPFLRCAPFQNNMDAFYDVKEQEKILLCCVFSAGFFLAGESEQQAEARNYAANVNESPRNLAGRSMRDSFRLQRRAYEWVLLSSRLGGWPVGLGDRSDLDSLIQTVKQAIKTLDIVHCAAELVISAARINNTDCGFNESTLLCTILIPFHCRTGAYDRVGTGSIHGE</sequence>
<name>A0A284RYX2_ARMOS</name>
<evidence type="ECO:0000313" key="2">
    <source>
        <dbReference type="Proteomes" id="UP000219338"/>
    </source>
</evidence>
<proteinExistence type="predicted"/>
<dbReference type="EMBL" id="FUEG01000022">
    <property type="protein sequence ID" value="SJL13958.1"/>
    <property type="molecule type" value="Genomic_DNA"/>
</dbReference>
<keyword evidence="2" id="KW-1185">Reference proteome</keyword>
<gene>
    <name evidence="1" type="ORF">ARMOST_17410</name>
</gene>
<dbReference type="AlphaFoldDB" id="A0A284RYX2"/>
<evidence type="ECO:0000313" key="1">
    <source>
        <dbReference type="EMBL" id="SJL13958.1"/>
    </source>
</evidence>
<dbReference type="Proteomes" id="UP000219338">
    <property type="component" value="Unassembled WGS sequence"/>
</dbReference>
<protein>
    <submittedName>
        <fullName evidence="1">Uncharacterized protein</fullName>
    </submittedName>
</protein>